<feature type="compositionally biased region" description="Polar residues" evidence="1">
    <location>
        <begin position="250"/>
        <end position="274"/>
    </location>
</feature>
<dbReference type="KEGG" id="mbe:MBM_00878"/>
<evidence type="ECO:0000313" key="2">
    <source>
        <dbReference type="EMBL" id="EKD21765.1"/>
    </source>
</evidence>
<protein>
    <submittedName>
        <fullName evidence="2">Uncharacterized protein</fullName>
    </submittedName>
</protein>
<sequence>MEEAVFPKKEEVSDDPFNKEKKEKNKKKKKKEKKTRGTENPVRNHQKTISRTRGKPVPEANAARWRVIDDREKLQRAKDRADELMREYEEQQRRIQRIEKRVNGSRSPRSASRTPEPEESQKVEPQQEVSEEESVDRESFRAPNASFSAGSQGNIASPARPGLERSGTEPSQYGQAQMRKNAVHSSNSERSRPVPAQYSESSSGVASSRRRQSETGSNGPSSVYQSSERAGSQSRLKSKRRSSSIASQLNEGRSSAHSPPSSEGRSSMASQQQEVAKPGSEGRPKRPQKDRADSGPKKRVPPSPLRNVLSSNDVEPRIQSEKPASSDKRTPSASGRGSETSQAQKTCNPGRRSRAGTGKTKAGLSRTSTLRPALSPLTEEKVKKVEETPKVAEEEDSDEELSSHVEGMKIATSTHKSRSGKQKTTATERFERKDAAERAKQEKMAKSTTQRGIGDMRRSNIEAMVEKNPDDEFEEREAMERERQKSIAKTQMHRGIGDMERTHYEGVI</sequence>
<dbReference type="HOGENOM" id="CLU_536443_0_0_1"/>
<name>K1WVU1_MARBU</name>
<feature type="compositionally biased region" description="Basic and acidic residues" evidence="1">
    <location>
        <begin position="80"/>
        <end position="102"/>
    </location>
</feature>
<evidence type="ECO:0000256" key="1">
    <source>
        <dbReference type="SAM" id="MobiDB-lite"/>
    </source>
</evidence>
<feature type="compositionally biased region" description="Basic and acidic residues" evidence="1">
    <location>
        <begin position="314"/>
        <end position="330"/>
    </location>
</feature>
<feature type="compositionally biased region" description="Basic and acidic residues" evidence="1">
    <location>
        <begin position="426"/>
        <end position="445"/>
    </location>
</feature>
<feature type="compositionally biased region" description="Basic and acidic residues" evidence="1">
    <location>
        <begin position="1"/>
        <end position="23"/>
    </location>
</feature>
<dbReference type="AlphaFoldDB" id="K1WVU1"/>
<feature type="compositionally biased region" description="Basic and acidic residues" evidence="1">
    <location>
        <begin position="378"/>
        <end position="392"/>
    </location>
</feature>
<organism evidence="2 3">
    <name type="scientific">Marssonina brunnea f. sp. multigermtubi (strain MB_m1)</name>
    <name type="common">Marssonina leaf spot fungus</name>
    <dbReference type="NCBI Taxonomy" id="1072389"/>
    <lineage>
        <taxon>Eukaryota</taxon>
        <taxon>Fungi</taxon>
        <taxon>Dikarya</taxon>
        <taxon>Ascomycota</taxon>
        <taxon>Pezizomycotina</taxon>
        <taxon>Leotiomycetes</taxon>
        <taxon>Helotiales</taxon>
        <taxon>Drepanopezizaceae</taxon>
        <taxon>Drepanopeziza</taxon>
    </lineage>
</organism>
<feature type="compositionally biased region" description="Polar residues" evidence="1">
    <location>
        <begin position="145"/>
        <end position="155"/>
    </location>
</feature>
<feature type="compositionally biased region" description="Basic and acidic residues" evidence="1">
    <location>
        <begin position="495"/>
        <end position="508"/>
    </location>
</feature>
<accession>K1WVU1</accession>
<feature type="compositionally biased region" description="Basic and acidic residues" evidence="1">
    <location>
        <begin position="280"/>
        <end position="296"/>
    </location>
</feature>
<keyword evidence="3" id="KW-1185">Reference proteome</keyword>
<reference evidence="2 3" key="1">
    <citation type="journal article" date="2012" name="BMC Genomics">
        <title>Sequencing the genome of Marssonina brunnea reveals fungus-poplar co-evolution.</title>
        <authorList>
            <person name="Zhu S."/>
            <person name="Cao Y.-Z."/>
            <person name="Jiang C."/>
            <person name="Tan B.-Y."/>
            <person name="Wang Z."/>
            <person name="Feng S."/>
            <person name="Zhang L."/>
            <person name="Su X.-H."/>
            <person name="Brejova B."/>
            <person name="Vinar T."/>
            <person name="Xu M."/>
            <person name="Wang M.-X."/>
            <person name="Zhang S.-G."/>
            <person name="Huang M.-R."/>
            <person name="Wu R."/>
            <person name="Zhou Y."/>
        </authorList>
    </citation>
    <scope>NUCLEOTIDE SEQUENCE [LARGE SCALE GENOMIC DNA]</scope>
    <source>
        <strain evidence="2 3">MB_m1</strain>
    </source>
</reference>
<dbReference type="EMBL" id="JH921428">
    <property type="protein sequence ID" value="EKD21765.1"/>
    <property type="molecule type" value="Genomic_DNA"/>
</dbReference>
<feature type="region of interest" description="Disordered" evidence="1">
    <location>
        <begin position="1"/>
        <end position="64"/>
    </location>
</feature>
<evidence type="ECO:0000313" key="3">
    <source>
        <dbReference type="Proteomes" id="UP000006753"/>
    </source>
</evidence>
<dbReference type="OMA" id="HHEDHNK"/>
<proteinExistence type="predicted"/>
<feature type="compositionally biased region" description="Basic residues" evidence="1">
    <location>
        <begin position="44"/>
        <end position="54"/>
    </location>
</feature>
<feature type="compositionally biased region" description="Polar residues" evidence="1">
    <location>
        <begin position="214"/>
        <end position="231"/>
    </location>
</feature>
<feature type="compositionally biased region" description="Basic and acidic residues" evidence="1">
    <location>
        <begin position="454"/>
        <end position="485"/>
    </location>
</feature>
<dbReference type="OrthoDB" id="10540296at2759"/>
<dbReference type="InParanoid" id="K1WVU1"/>
<feature type="compositionally biased region" description="Basic residues" evidence="1">
    <location>
        <begin position="24"/>
        <end position="34"/>
    </location>
</feature>
<dbReference type="Proteomes" id="UP000006753">
    <property type="component" value="Unassembled WGS sequence"/>
</dbReference>
<feature type="compositionally biased region" description="Polar residues" evidence="1">
    <location>
        <begin position="331"/>
        <end position="347"/>
    </location>
</feature>
<gene>
    <name evidence="2" type="ORF">MBM_00878</name>
</gene>
<dbReference type="GeneID" id="18756813"/>
<feature type="region of interest" description="Disordered" evidence="1">
    <location>
        <begin position="80"/>
        <end position="508"/>
    </location>
</feature>
<feature type="compositionally biased region" description="Polar residues" evidence="1">
    <location>
        <begin position="104"/>
        <end position="113"/>
    </location>
</feature>